<accession>A0A1E7N2C9</accession>
<protein>
    <submittedName>
        <fullName evidence="2">Uncharacterized protein</fullName>
    </submittedName>
</protein>
<gene>
    <name evidence="1" type="ORF">GCM10010502_53020</name>
    <name evidence="2" type="ORF">HS99_0010230</name>
</gene>
<proteinExistence type="predicted"/>
<dbReference type="RefSeq" id="WP_030557767.1">
    <property type="nucleotide sequence ID" value="NZ_BMUB01000014.1"/>
</dbReference>
<dbReference type="GeneID" id="97488286"/>
<dbReference type="AlphaFoldDB" id="A0A1E7N2C9"/>
<reference evidence="2 3" key="2">
    <citation type="submission" date="2014-07" db="EMBL/GenBank/DDBJ databases">
        <authorList>
            <person name="Zhang J.E."/>
            <person name="Yang H."/>
            <person name="Guo J."/>
            <person name="Deng Z."/>
            <person name="Luo H."/>
            <person name="Luo M."/>
            <person name="Zhao B."/>
        </authorList>
    </citation>
    <scope>NUCLEOTIDE SEQUENCE [LARGE SCALE GENOMIC DNA]</scope>
    <source>
        <strain evidence="2">ATCC 10762</strain>
        <strain evidence="3">ATCC 10762 / DSM 40127 / CCM 3239 / JCM 4008 / LMG 5968 / NBRC 12843 / NCIMB 8234 / A-377</strain>
    </source>
</reference>
<organism evidence="2 3">
    <name type="scientific">Kitasatospora aureofaciens</name>
    <name type="common">Streptomyces aureofaciens</name>
    <dbReference type="NCBI Taxonomy" id="1894"/>
    <lineage>
        <taxon>Bacteria</taxon>
        <taxon>Bacillati</taxon>
        <taxon>Actinomycetota</taxon>
        <taxon>Actinomycetes</taxon>
        <taxon>Kitasatosporales</taxon>
        <taxon>Streptomycetaceae</taxon>
        <taxon>Kitasatospora</taxon>
    </lineage>
</organism>
<dbReference type="EMBL" id="JPRF03000043">
    <property type="protein sequence ID" value="OEV34835.1"/>
    <property type="molecule type" value="Genomic_DNA"/>
</dbReference>
<reference evidence="3" key="4">
    <citation type="submission" date="2016-08" db="EMBL/GenBank/DDBJ databases">
        <title>Sequencing, assembly and comparative genomics of S. aureofaciens ATCC 10762.</title>
        <authorList>
            <person name="Gradnigo J.S."/>
            <person name="Johnson N."/>
            <person name="Somerville G.A."/>
        </authorList>
    </citation>
    <scope>NUCLEOTIDE SEQUENCE [LARGE SCALE GENOMIC DNA]</scope>
    <source>
        <strain evidence="3">ATCC 10762 / DSM 40127 / CCM 3239 / JCM 4008 / LMG 5968 / NBRC 12843 / NCIMB 8234 / A-377</strain>
    </source>
</reference>
<reference evidence="1" key="1">
    <citation type="journal article" date="2014" name="Int. J. Syst. Evol. Microbiol.">
        <title>Complete genome sequence of Corynebacterium casei LMG S-19264T (=DSM 44701T), isolated from a smear-ripened cheese.</title>
        <authorList>
            <consortium name="US DOE Joint Genome Institute (JGI-PGF)"/>
            <person name="Walter F."/>
            <person name="Albersmeier A."/>
            <person name="Kalinowski J."/>
            <person name="Ruckert C."/>
        </authorList>
    </citation>
    <scope>NUCLEOTIDE SEQUENCE</scope>
    <source>
        <strain evidence="1">JCM 4434</strain>
    </source>
</reference>
<keyword evidence="3" id="KW-1185">Reference proteome</keyword>
<dbReference type="KEGG" id="kau:B6264_25495"/>
<reference evidence="1" key="5">
    <citation type="submission" date="2020-09" db="EMBL/GenBank/DDBJ databases">
        <authorList>
            <person name="Sun Q."/>
            <person name="Ohkuma M."/>
        </authorList>
    </citation>
    <scope>NUCLEOTIDE SEQUENCE</scope>
    <source>
        <strain evidence="1">JCM 4434</strain>
    </source>
</reference>
<sequence>MADRDLNRELNPWMYDSSGNLTPEALKQFPDLAGTPAPITTGGSATAPAGASGQQLVVHPDALRTAGQNASQLGSKMTADCQNPAGNAMFAAATAMTGWAIGGAITTAHQTWELQFLTLGGNLINIGQSLQDNANGYTGTENANRGHLRALGS</sequence>
<comment type="caution">
    <text evidence="2">The sequence shown here is derived from an EMBL/GenBank/DDBJ whole genome shotgun (WGS) entry which is preliminary data.</text>
</comment>
<dbReference type="OrthoDB" id="3853708at2"/>
<name>A0A1E7N2C9_KITAU</name>
<evidence type="ECO:0000313" key="2">
    <source>
        <dbReference type="EMBL" id="OEV34835.1"/>
    </source>
</evidence>
<accession>A0A8H9LXC5</accession>
<evidence type="ECO:0000313" key="1">
    <source>
        <dbReference type="EMBL" id="GGU92867.1"/>
    </source>
</evidence>
<evidence type="ECO:0000313" key="3">
    <source>
        <dbReference type="Proteomes" id="UP000037395"/>
    </source>
</evidence>
<dbReference type="Proteomes" id="UP000610124">
    <property type="component" value="Unassembled WGS sequence"/>
</dbReference>
<dbReference type="Gene3D" id="1.10.287.1060">
    <property type="entry name" value="ESAT-6-like"/>
    <property type="match status" value="1"/>
</dbReference>
<dbReference type="EMBL" id="BMUB01000014">
    <property type="protein sequence ID" value="GGU92867.1"/>
    <property type="molecule type" value="Genomic_DNA"/>
</dbReference>
<dbReference type="Proteomes" id="UP000037395">
    <property type="component" value="Unassembled WGS sequence"/>
</dbReference>
<reference evidence="2" key="3">
    <citation type="submission" date="2016-08" db="EMBL/GenBank/DDBJ databases">
        <title>Sequencing, Assembly and Comparative Genomics of S. aureofaciens ATCC 10762.</title>
        <authorList>
            <person name="Gradnigo J.S."/>
            <person name="Johnson N."/>
            <person name="Somerville G.A."/>
        </authorList>
    </citation>
    <scope>NUCLEOTIDE SEQUENCE [LARGE SCALE GENOMIC DNA]</scope>
    <source>
        <strain evidence="2">ATCC 10762</strain>
    </source>
</reference>